<dbReference type="GO" id="GO:0033499">
    <property type="term" value="P:galactose catabolic process via UDP-galactose, Leloir pathway"/>
    <property type="evidence" value="ECO:0007669"/>
    <property type="project" value="TreeGrafter"/>
</dbReference>
<dbReference type="InterPro" id="IPR001509">
    <property type="entry name" value="Epimerase_deHydtase"/>
</dbReference>
<feature type="domain" description="NAD-dependent epimerase/dehydratase" evidence="6">
    <location>
        <begin position="3"/>
        <end position="242"/>
    </location>
</feature>
<dbReference type="EMBL" id="FMCU01000026">
    <property type="protein sequence ID" value="SCF48423.1"/>
    <property type="molecule type" value="Genomic_DNA"/>
</dbReference>
<sequence length="314" mass="32446">MHVLVTGGLGFLGHAVTLDLLAAGHRVTVLSRGRTDRKPAPGADLVIGDVRDRAGIAAVVRTGSYDGVVHLAALTSGRDSLADPLAYFDVNAAGTLHLLMALDSIRGRSVPASFVLASTNIVYGSQRSGTLSEDLDVHPESPYGASKVAAEQMVAGYAATGAVGAITVRPFNVAGAVDGIADTDPARIIPNVFRAMTGQLDHVNLNGDGSAVRDFVHVADVAAGIRLALAACAPGTHHAVNLASGVGTSMAEVIAAAEQVTGRSVTVRQLPPKPEPSHLVGEISRARTLLGWQPTRSDLAQMIIDGWAAWQRLG</sequence>
<evidence type="ECO:0000313" key="8">
    <source>
        <dbReference type="Proteomes" id="UP000198797"/>
    </source>
</evidence>
<evidence type="ECO:0000256" key="3">
    <source>
        <dbReference type="ARBA" id="ARBA00018569"/>
    </source>
</evidence>
<dbReference type="PANTHER" id="PTHR43725">
    <property type="entry name" value="UDP-GLUCOSE 4-EPIMERASE"/>
    <property type="match status" value="1"/>
</dbReference>
<evidence type="ECO:0000313" key="7">
    <source>
        <dbReference type="EMBL" id="SCF48423.1"/>
    </source>
</evidence>
<gene>
    <name evidence="7" type="ORF">GA0070216_12674</name>
</gene>
<protein>
    <recommendedName>
        <fullName evidence="3">UDP-glucose 4-epimerase</fullName>
    </recommendedName>
    <alternativeName>
        <fullName evidence="5">Galactowaldenase</fullName>
    </alternativeName>
    <alternativeName>
        <fullName evidence="4">UDP-galactose 4-epimerase</fullName>
    </alternativeName>
</protein>
<organism evidence="7 8">
    <name type="scientific">Micromonospora matsumotoense</name>
    <dbReference type="NCBI Taxonomy" id="121616"/>
    <lineage>
        <taxon>Bacteria</taxon>
        <taxon>Bacillati</taxon>
        <taxon>Actinomycetota</taxon>
        <taxon>Actinomycetes</taxon>
        <taxon>Micromonosporales</taxon>
        <taxon>Micromonosporaceae</taxon>
        <taxon>Micromonospora</taxon>
    </lineage>
</organism>
<dbReference type="SUPFAM" id="SSF51735">
    <property type="entry name" value="NAD(P)-binding Rossmann-fold domains"/>
    <property type="match status" value="1"/>
</dbReference>
<evidence type="ECO:0000256" key="5">
    <source>
        <dbReference type="ARBA" id="ARBA00033067"/>
    </source>
</evidence>
<reference evidence="8" key="1">
    <citation type="submission" date="2016-06" db="EMBL/GenBank/DDBJ databases">
        <authorList>
            <person name="Varghese N."/>
            <person name="Submissions Spin"/>
        </authorList>
    </citation>
    <scope>NUCLEOTIDE SEQUENCE [LARGE SCALE GENOMIC DNA]</scope>
    <source>
        <strain evidence="8">DSM 44100</strain>
    </source>
</reference>
<dbReference type="OrthoDB" id="9779041at2"/>
<dbReference type="Proteomes" id="UP000198797">
    <property type="component" value="Unassembled WGS sequence"/>
</dbReference>
<accession>A0A1C5ATE1</accession>
<comment type="similarity">
    <text evidence="2">Belongs to the NAD(P)-dependent epimerase/dehydratase family.</text>
</comment>
<evidence type="ECO:0000256" key="1">
    <source>
        <dbReference type="ARBA" id="ARBA00004947"/>
    </source>
</evidence>
<dbReference type="Gene3D" id="3.90.25.10">
    <property type="entry name" value="UDP-galactose 4-epimerase, domain 1"/>
    <property type="match status" value="1"/>
</dbReference>
<dbReference type="Gene3D" id="3.40.50.720">
    <property type="entry name" value="NAD(P)-binding Rossmann-like Domain"/>
    <property type="match status" value="1"/>
</dbReference>
<dbReference type="PANTHER" id="PTHR43725:SF53">
    <property type="entry name" value="UDP-ARABINOSE 4-EPIMERASE 1"/>
    <property type="match status" value="1"/>
</dbReference>
<proteinExistence type="inferred from homology"/>
<evidence type="ECO:0000256" key="2">
    <source>
        <dbReference type="ARBA" id="ARBA00007637"/>
    </source>
</evidence>
<dbReference type="InterPro" id="IPR036291">
    <property type="entry name" value="NAD(P)-bd_dom_sf"/>
</dbReference>
<comment type="pathway">
    <text evidence="1">Carbohydrate metabolism; galactose metabolism.</text>
</comment>
<dbReference type="STRING" id="121616.GA0070216_12674"/>
<dbReference type="Pfam" id="PF01370">
    <property type="entry name" value="Epimerase"/>
    <property type="match status" value="1"/>
</dbReference>
<dbReference type="RefSeq" id="WP_091253427.1">
    <property type="nucleotide sequence ID" value="NZ_FMCU01000026.1"/>
</dbReference>
<keyword evidence="8" id="KW-1185">Reference proteome</keyword>
<evidence type="ECO:0000256" key="4">
    <source>
        <dbReference type="ARBA" id="ARBA00031367"/>
    </source>
</evidence>
<evidence type="ECO:0000259" key="6">
    <source>
        <dbReference type="Pfam" id="PF01370"/>
    </source>
</evidence>
<dbReference type="AlphaFoldDB" id="A0A1C5ATE1"/>
<name>A0A1C5ATE1_9ACTN</name>